<dbReference type="EMBL" id="JAUSWH010000011">
    <property type="protein sequence ID" value="MDQ0456957.1"/>
    <property type="molecule type" value="Genomic_DNA"/>
</dbReference>
<gene>
    <name evidence="3" type="ORF">QO005_003302</name>
</gene>
<dbReference type="InterPro" id="IPR001387">
    <property type="entry name" value="Cro/C1-type_HTH"/>
</dbReference>
<comment type="similarity">
    <text evidence="1">Belongs to the short-chain fatty acyl-CoA assimilation regulator (ScfR) family.</text>
</comment>
<dbReference type="CDD" id="cd00093">
    <property type="entry name" value="HTH_XRE"/>
    <property type="match status" value="1"/>
</dbReference>
<accession>A0ABU0IFG3</accession>
<keyword evidence="4" id="KW-1185">Reference proteome</keyword>
<dbReference type="PANTHER" id="PTHR43236:SF1">
    <property type="entry name" value="BLL7220 PROTEIN"/>
    <property type="match status" value="1"/>
</dbReference>
<dbReference type="Pfam" id="PF01381">
    <property type="entry name" value="HTH_3"/>
    <property type="match status" value="1"/>
</dbReference>
<dbReference type="PANTHER" id="PTHR43236">
    <property type="entry name" value="ANTITOXIN HIGA1"/>
    <property type="match status" value="1"/>
</dbReference>
<dbReference type="Proteomes" id="UP001235269">
    <property type="component" value="Unassembled WGS sequence"/>
</dbReference>
<name>A0ABU0IFG3_9HYPH</name>
<dbReference type="InterPro" id="IPR010359">
    <property type="entry name" value="IrrE_HExxH"/>
</dbReference>
<protein>
    <submittedName>
        <fullName evidence="3">Zn-dependent peptidase ImmA (M78 family)</fullName>
    </submittedName>
</protein>
<dbReference type="InterPro" id="IPR052345">
    <property type="entry name" value="Rad_response_metalloprotease"/>
</dbReference>
<dbReference type="SUPFAM" id="SSF47413">
    <property type="entry name" value="lambda repressor-like DNA-binding domains"/>
    <property type="match status" value="1"/>
</dbReference>
<dbReference type="Gene3D" id="1.10.10.2910">
    <property type="match status" value="1"/>
</dbReference>
<evidence type="ECO:0000259" key="2">
    <source>
        <dbReference type="PROSITE" id="PS50943"/>
    </source>
</evidence>
<organism evidence="3 4">
    <name type="scientific">Rhizobium paknamense</name>
    <dbReference type="NCBI Taxonomy" id="1206817"/>
    <lineage>
        <taxon>Bacteria</taxon>
        <taxon>Pseudomonadati</taxon>
        <taxon>Pseudomonadota</taxon>
        <taxon>Alphaproteobacteria</taxon>
        <taxon>Hyphomicrobiales</taxon>
        <taxon>Rhizobiaceae</taxon>
        <taxon>Rhizobium/Agrobacterium group</taxon>
        <taxon>Rhizobium</taxon>
    </lineage>
</organism>
<dbReference type="Pfam" id="PF06114">
    <property type="entry name" value="Peptidase_M78"/>
    <property type="match status" value="1"/>
</dbReference>
<proteinExistence type="inferred from homology"/>
<sequence length="336" mass="37900">MTAKALAELAGIAPVTLSRIVNAQQTPDDSTIDALARALKYPRDFFFLDDVNPIDVQAASFRSLTSMSARERDAALSAGVLAFAVLEWVKQRYDLPPIDLIDLSHERDPGKAARLLRQHWAIGEKPIGNMIKLLETKGVRVFSLAEETKKVDAFSCWRDNEAFVFLNTFKSAERSRFDAAHELGHLVMHKHGGPQGREAENEANAFASAFLMPHDDLVSHIPYVSSVEQIIRAKKRWGVAAVALAYRLNKLGRLTEWQYVQINRRYRSAEPDGLPHEKSAVWEMVLKDLWKQGVSKNHIARDLFIPAEEIEDLLFGLTVDPSPPLRNDSKERLRLL</sequence>
<comment type="caution">
    <text evidence="3">The sequence shown here is derived from an EMBL/GenBank/DDBJ whole genome shotgun (WGS) entry which is preliminary data.</text>
</comment>
<dbReference type="Gene3D" id="1.10.260.40">
    <property type="entry name" value="lambda repressor-like DNA-binding domains"/>
    <property type="match status" value="1"/>
</dbReference>
<feature type="domain" description="HTH cro/C1-type" evidence="2">
    <location>
        <begin position="1"/>
        <end position="46"/>
    </location>
</feature>
<reference evidence="3 4" key="1">
    <citation type="submission" date="2023-07" db="EMBL/GenBank/DDBJ databases">
        <title>Genomic Encyclopedia of Type Strains, Phase IV (KMG-IV): sequencing the most valuable type-strain genomes for metagenomic binning, comparative biology and taxonomic classification.</title>
        <authorList>
            <person name="Goeker M."/>
        </authorList>
    </citation>
    <scope>NUCLEOTIDE SEQUENCE [LARGE SCALE GENOMIC DNA]</scope>
    <source>
        <strain evidence="3 4">DSM 100301</strain>
    </source>
</reference>
<evidence type="ECO:0000313" key="3">
    <source>
        <dbReference type="EMBL" id="MDQ0456957.1"/>
    </source>
</evidence>
<dbReference type="InterPro" id="IPR010982">
    <property type="entry name" value="Lambda_DNA-bd_dom_sf"/>
</dbReference>
<evidence type="ECO:0000256" key="1">
    <source>
        <dbReference type="ARBA" id="ARBA00007227"/>
    </source>
</evidence>
<evidence type="ECO:0000313" key="4">
    <source>
        <dbReference type="Proteomes" id="UP001235269"/>
    </source>
</evidence>
<dbReference type="PROSITE" id="PS50943">
    <property type="entry name" value="HTH_CROC1"/>
    <property type="match status" value="1"/>
</dbReference>